<gene>
    <name evidence="2" type="ORF">OE749_06420</name>
</gene>
<keyword evidence="3" id="KW-1185">Reference proteome</keyword>
<evidence type="ECO:0000313" key="3">
    <source>
        <dbReference type="Proteomes" id="UP001652504"/>
    </source>
</evidence>
<comment type="caution">
    <text evidence="2">The sequence shown here is derived from an EMBL/GenBank/DDBJ whole genome shotgun (WGS) entry which is preliminary data.</text>
</comment>
<reference evidence="2 3" key="1">
    <citation type="submission" date="2022-10" db="EMBL/GenBank/DDBJ databases">
        <title>Aestuariibacter sp. AA17 isolated from Montipora capitata coral fragment.</title>
        <authorList>
            <person name="Emsley S.A."/>
            <person name="Pfannmuller K.M."/>
            <person name="Loughran R.M."/>
            <person name="Shlafstein M."/>
            <person name="Papke E."/>
            <person name="Saw J.H."/>
            <person name="Ushijima B."/>
            <person name="Videau P."/>
        </authorList>
    </citation>
    <scope>NUCLEOTIDE SEQUENCE [LARGE SCALE GENOMIC DNA]</scope>
    <source>
        <strain evidence="2 3">AA17</strain>
    </source>
</reference>
<protein>
    <submittedName>
        <fullName evidence="2">Uncharacterized protein</fullName>
    </submittedName>
</protein>
<evidence type="ECO:0000313" key="2">
    <source>
        <dbReference type="EMBL" id="MCV2884324.1"/>
    </source>
</evidence>
<feature type="signal peptide" evidence="1">
    <location>
        <begin position="1"/>
        <end position="28"/>
    </location>
</feature>
<sequence>MSVLCLRDFAVCLFTLTATLFYTTPSSASFFTNIAYYNTELSQGSVDTQHLNIQPDTFTLPEHLLTDKPLTFSWQIIDHAEYYEIWINQKRYTSSAPHFIHTFSQQGHQDIKVRACTASICGGFTNINSVEVLSYFTLDHSARITQSSILRDSEEFSINFKQMNGPLVTKLEARLDENEWLQLDRVNDAYSYNFGPLSTGEYELQLRINNSEIYSESIRAYSTPTTAAKIVGISTKGGKILAHPNIFHAEPNSTLLFHWEESEEVPRTPHGYYRLSINGKGWVDAYGDAFPWIHKLYNYQNFIREFDTGSEFGQLNISIRSCIVGRPVKIIDKDCGPITYTKIKIGLKEESPSIPIFPIEDLSVTKMRVKMEHATKSLDVIAGEPFMLHWERSPEAEGFPRSRYSVSINGQERWALYNLGVATEFYSKDDDLFHKQVVLEKEGTYEFRVKLCNRILFIDDSISFECGQESEPVVVTVKNPYPEVHTHLHERDFATNPIYDTERFLLNVTRTGGAPITDIQARLNGGTWHNLASRNGSYWYDFGYLTKGLYQLELLVNGKLIKAENFSVKLSPVTEPVKSIGLSASANTPTFNGTTFSVSSGEKGYLFWRASDQIPHSPPGYYVITGIGIEPYFIEGNQDVYHFEIPVTQDGIHTLWLKACKQQGTQRKTFTDCGPSTAINLGIGAVDMGLRWQKKNVRVGESVLLKYNNPEIFECNQMNNKSYTVRNNKQGAIEVTFYQAGKDMQLLWDCVDRAGDTIREGRAISPPITIIPLHAPTIHIKQP</sequence>
<dbReference type="RefSeq" id="WP_263711551.1">
    <property type="nucleotide sequence ID" value="NZ_JAOWKX010000003.1"/>
</dbReference>
<proteinExistence type="predicted"/>
<feature type="chain" id="PRO_5045368717" evidence="1">
    <location>
        <begin position="29"/>
        <end position="783"/>
    </location>
</feature>
<organism evidence="2 3">
    <name type="scientific">Fluctibacter corallii</name>
    <dbReference type="NCBI Taxonomy" id="2984329"/>
    <lineage>
        <taxon>Bacteria</taxon>
        <taxon>Pseudomonadati</taxon>
        <taxon>Pseudomonadota</taxon>
        <taxon>Gammaproteobacteria</taxon>
        <taxon>Alteromonadales</taxon>
        <taxon>Alteromonadaceae</taxon>
        <taxon>Fluctibacter</taxon>
    </lineage>
</organism>
<accession>A0ABT3A6K3</accession>
<evidence type="ECO:0000256" key="1">
    <source>
        <dbReference type="SAM" id="SignalP"/>
    </source>
</evidence>
<dbReference type="EMBL" id="JAOWKX010000003">
    <property type="protein sequence ID" value="MCV2884324.1"/>
    <property type="molecule type" value="Genomic_DNA"/>
</dbReference>
<name>A0ABT3A6K3_9ALTE</name>
<dbReference type="Proteomes" id="UP001652504">
    <property type="component" value="Unassembled WGS sequence"/>
</dbReference>
<keyword evidence="1" id="KW-0732">Signal</keyword>